<dbReference type="GO" id="GO:0005874">
    <property type="term" value="C:microtubule"/>
    <property type="evidence" value="ECO:0007669"/>
    <property type="project" value="UniProtKB-KW"/>
</dbReference>
<comment type="caution">
    <text evidence="8">The sequence shown here is derived from an EMBL/GenBank/DDBJ whole genome shotgun (WGS) entry which is preliminary data.</text>
</comment>
<feature type="compositionally biased region" description="Low complexity" evidence="7">
    <location>
        <begin position="479"/>
        <end position="513"/>
    </location>
</feature>
<feature type="region of interest" description="Disordered" evidence="7">
    <location>
        <begin position="235"/>
        <end position="606"/>
    </location>
</feature>
<dbReference type="EMBL" id="CAJNXB010002923">
    <property type="protein sequence ID" value="CAF3288435.1"/>
    <property type="molecule type" value="Genomic_DNA"/>
</dbReference>
<feature type="compositionally biased region" description="Low complexity" evidence="7">
    <location>
        <begin position="521"/>
        <end position="576"/>
    </location>
</feature>
<evidence type="ECO:0000256" key="2">
    <source>
        <dbReference type="ARBA" id="ARBA00022490"/>
    </source>
</evidence>
<dbReference type="InterPro" id="IPR027324">
    <property type="entry name" value="MAP2/MAP4/Tau"/>
</dbReference>
<reference evidence="8" key="1">
    <citation type="submission" date="2021-02" db="EMBL/GenBank/DDBJ databases">
        <authorList>
            <person name="Nowell W R."/>
        </authorList>
    </citation>
    <scope>NUCLEOTIDE SEQUENCE</scope>
</reference>
<feature type="region of interest" description="Disordered" evidence="7">
    <location>
        <begin position="84"/>
        <end position="107"/>
    </location>
</feature>
<dbReference type="PROSITE" id="PS51491">
    <property type="entry name" value="TAU_MAP_2"/>
    <property type="match status" value="1"/>
</dbReference>
<keyword evidence="2 6" id="KW-0963">Cytoplasm</keyword>
<evidence type="ECO:0000256" key="4">
    <source>
        <dbReference type="ARBA" id="ARBA00022737"/>
    </source>
</evidence>
<evidence type="ECO:0000256" key="7">
    <source>
        <dbReference type="SAM" id="MobiDB-lite"/>
    </source>
</evidence>
<proteinExistence type="predicted"/>
<feature type="compositionally biased region" description="Low complexity" evidence="7">
    <location>
        <begin position="403"/>
        <end position="427"/>
    </location>
</feature>
<keyword evidence="5 6" id="KW-0206">Cytoskeleton</keyword>
<accession>A0A817SFQ8</accession>
<organism evidence="8 9">
    <name type="scientific">Rotaria socialis</name>
    <dbReference type="NCBI Taxonomy" id="392032"/>
    <lineage>
        <taxon>Eukaryota</taxon>
        <taxon>Metazoa</taxon>
        <taxon>Spiralia</taxon>
        <taxon>Gnathifera</taxon>
        <taxon>Rotifera</taxon>
        <taxon>Eurotatoria</taxon>
        <taxon>Bdelloidea</taxon>
        <taxon>Philodinida</taxon>
        <taxon>Philodinidae</taxon>
        <taxon>Rotaria</taxon>
    </lineage>
</organism>
<dbReference type="GO" id="GO:0031175">
    <property type="term" value="P:neuron projection development"/>
    <property type="evidence" value="ECO:0007669"/>
    <property type="project" value="TreeGrafter"/>
</dbReference>
<dbReference type="AlphaFoldDB" id="A0A817SFQ8"/>
<feature type="compositionally biased region" description="Low complexity" evidence="7">
    <location>
        <begin position="458"/>
        <end position="470"/>
    </location>
</feature>
<feature type="compositionally biased region" description="Basic and acidic residues" evidence="7">
    <location>
        <begin position="674"/>
        <end position="683"/>
    </location>
</feature>
<feature type="compositionally biased region" description="Low complexity" evidence="7">
    <location>
        <begin position="254"/>
        <end position="279"/>
    </location>
</feature>
<dbReference type="PANTHER" id="PTHR11501">
    <property type="entry name" value="MICROTUBULE-ASSOCIATED PROTEIN"/>
    <property type="match status" value="1"/>
</dbReference>
<feature type="region of interest" description="Disordered" evidence="7">
    <location>
        <begin position="1"/>
        <end position="68"/>
    </location>
</feature>
<feature type="compositionally biased region" description="Polar residues" evidence="7">
    <location>
        <begin position="44"/>
        <end position="68"/>
    </location>
</feature>
<feature type="compositionally biased region" description="Low complexity" evidence="7">
    <location>
        <begin position="292"/>
        <end position="305"/>
    </location>
</feature>
<evidence type="ECO:0000256" key="1">
    <source>
        <dbReference type="ARBA" id="ARBA00004245"/>
    </source>
</evidence>
<feature type="compositionally biased region" description="Low complexity" evidence="7">
    <location>
        <begin position="87"/>
        <end position="106"/>
    </location>
</feature>
<feature type="region of interest" description="Disordered" evidence="7">
    <location>
        <begin position="620"/>
        <end position="698"/>
    </location>
</feature>
<keyword evidence="3" id="KW-0597">Phosphoprotein</keyword>
<dbReference type="GO" id="GO:0000226">
    <property type="term" value="P:microtubule cytoskeleton organization"/>
    <property type="evidence" value="ECO:0007669"/>
    <property type="project" value="TreeGrafter"/>
</dbReference>
<dbReference type="PROSITE" id="PS00229">
    <property type="entry name" value="TAU_MAP_1"/>
    <property type="match status" value="1"/>
</dbReference>
<feature type="compositionally biased region" description="Basic and acidic residues" evidence="7">
    <location>
        <begin position="638"/>
        <end position="657"/>
    </location>
</feature>
<gene>
    <name evidence="8" type="ORF">TIS948_LOCUS17363</name>
</gene>
<comment type="subcellular location">
    <subcellularLocation>
        <location evidence="1 6">Cytoplasm</location>
        <location evidence="1 6">Cytoskeleton</location>
    </subcellularLocation>
</comment>
<evidence type="ECO:0000256" key="6">
    <source>
        <dbReference type="RuleBase" id="RU000686"/>
    </source>
</evidence>
<evidence type="ECO:0000256" key="5">
    <source>
        <dbReference type="ARBA" id="ARBA00023212"/>
    </source>
</evidence>
<dbReference type="GO" id="GO:0043005">
    <property type="term" value="C:neuron projection"/>
    <property type="evidence" value="ECO:0007669"/>
    <property type="project" value="TreeGrafter"/>
</dbReference>
<feature type="compositionally biased region" description="Polar residues" evidence="7">
    <location>
        <begin position="577"/>
        <end position="598"/>
    </location>
</feature>
<feature type="compositionally biased region" description="Polar residues" evidence="7">
    <location>
        <begin position="685"/>
        <end position="698"/>
    </location>
</feature>
<feature type="compositionally biased region" description="Low complexity" evidence="7">
    <location>
        <begin position="312"/>
        <end position="321"/>
    </location>
</feature>
<feature type="compositionally biased region" description="Basic and acidic residues" evidence="7">
    <location>
        <begin position="25"/>
        <end position="36"/>
    </location>
</feature>
<evidence type="ECO:0000313" key="8">
    <source>
        <dbReference type="EMBL" id="CAF3288435.1"/>
    </source>
</evidence>
<feature type="compositionally biased region" description="Polar residues" evidence="7">
    <location>
        <begin position="355"/>
        <end position="377"/>
    </location>
</feature>
<dbReference type="PANTHER" id="PTHR11501:SF18">
    <property type="entry name" value="MICROTUBULE-ASSOCIATED PROTEIN"/>
    <property type="match status" value="1"/>
</dbReference>
<dbReference type="Pfam" id="PF00418">
    <property type="entry name" value="Tubulin-binding"/>
    <property type="match status" value="1"/>
</dbReference>
<sequence>MSDHNLIDEQLVSFDQQQPSPTKAKANDAFENRLLDDIDPFGNCNGQDNHQNGTNDNKDSNSNQFSLTNDLFPVDLNEHKNVNDTVSLHNNDDSNNSSIHSLSQSSGNVADKNALLLELDPDAPPPVHLTKTDTPSPNDPFKQFSNITSQQDNRIDALLDFGGSNDDDVKQEQHINLASFDNLISDVQQSHNDENLNLSSQSNELQQQLLRQASVEFDNAAQELAEKLDLITTPSPTITSAHEQRPTFDATELSSVTETQSAAAAATTVTTTKLDSTVSPAKKPASNITRPSSAVKTKPTSATSKSTEHKPAAAPASATSKSTEHKPVTTTTTKATEPKPATHPTRKTLHPGPATSATASNKSKLTPTSPTQESSATAVAAPKPTRDAPAKPHSATTKPKLPAASSAASSTTTTTTATTAAVAARSTVKPVTKTARPSTVPKTSDSKTTILSTAPEGSASSTTVPAASTTKPNVRPPQSSTKPPTKAASSTTASSSSHAASSTAASRITATTTKPTVPKQRPTSHTRTTASRPSTATHTSTTAPPKRSSSASRPSTADASTRASRSTAAEGASGTTVVSSKPQWNSTTSKVGSLQNTAHKAGGGAAKIATQKLQWTAKSKIGSLENAHHKPGGGAVKIESKKLDFKEKAKPRTDTGKNETMASGDDASASATVNDEHQNHDEPTNENAKSQNAENGDK</sequence>
<keyword evidence="4" id="KW-0677">Repeat</keyword>
<feature type="compositionally biased region" description="Low complexity" evidence="7">
    <location>
        <begin position="328"/>
        <end position="343"/>
    </location>
</feature>
<protein>
    <recommendedName>
        <fullName evidence="6">Microtubule-associated protein</fullName>
    </recommendedName>
</protein>
<name>A0A817SFQ8_9BILA</name>
<dbReference type="InterPro" id="IPR001084">
    <property type="entry name" value="MAP_tubulin-bd_rpt"/>
</dbReference>
<evidence type="ECO:0000313" key="9">
    <source>
        <dbReference type="Proteomes" id="UP000663825"/>
    </source>
</evidence>
<dbReference type="GO" id="GO:0008017">
    <property type="term" value="F:microtubule binding"/>
    <property type="evidence" value="ECO:0007669"/>
    <property type="project" value="InterPro"/>
</dbReference>
<keyword evidence="6" id="KW-0493">Microtubule</keyword>
<dbReference type="OrthoDB" id="9378527at2759"/>
<feature type="compositionally biased region" description="Polar residues" evidence="7">
    <location>
        <begin position="435"/>
        <end position="452"/>
    </location>
</feature>
<dbReference type="Proteomes" id="UP000663825">
    <property type="component" value="Unassembled WGS sequence"/>
</dbReference>
<evidence type="ECO:0000256" key="3">
    <source>
        <dbReference type="ARBA" id="ARBA00022553"/>
    </source>
</evidence>